<proteinExistence type="predicted"/>
<dbReference type="AlphaFoldDB" id="A0A7X3S947"/>
<evidence type="ECO:0000313" key="1">
    <source>
        <dbReference type="EMBL" id="MXN66497.1"/>
    </source>
</evidence>
<sequence length="1262" mass="144460">MENWRRFASAFPSDRLTGVLCRPILRYGRGSGERFSFCQLIFHEDNISMNFQNKKQDFEGINLKELADYPALLQLSESLWNLGKVRGAAIMVGAGFSRNAVRPSPLSPEPPLWSDFESRLKQKLYPNRKATPNALQLAEEFKAEFGTIELESLIRGMIRDDLWTPGPLHSQLVSLPWNDILTTNWDTLLERAATQDHRRRYETVYTINDIASTRPPRIVKLHGSLPSYTPFIFSEEDYRTYPRRYAPFVNLVRQVLLENDLCLVGFSATDPNFAEWIGWIRDELGDHARRVFLVGALDLTASRRRYLESLNVTPVDFSPLVGEVEGADPHAEAVRHFLSFLHATKPKPAHRWPWDEDLSELKAHSRKSGKEDGTEEKNTDLQHALKKTIEKLQRLHRQYPGWLVCPIGKREQVRWWADEIFGEVQKASKVLSGEDFAVLICEVAWLLDISLSPVLQPFPELAARCVEGDLSAFLPLEERSRIALILLRAAREADDDERFEHWYEWLNVHASNLPEDKTRATYQRALRARDRLEFAELEVLIPQISGDDPAWKLRCAALHTEFDETDKAADLIADVTGELEERFARDRTSIWIMSRLAVAGWLWSAMDHHPVRRDQTAIHSGFNWSDDWPTIFHTHKCDPWDELHDLDRDIAKTRFKAATATDIRPKFDTGRYTDSSNSTRWTSWTQVPAADLLYRYADEAGIPAKLDFMILLSERMEQSIEDISRDGLWKHLIRMRVHLHATNKTLDTIYDRPSVASLAEDICGELTGRLRTAVSYGVDRLEPPNAGRRSLRWVQRTRNLMEFLSRIVIRAPSDIGAQFFDEALPLVQDRRFHDPMLIGGLKNFLARAFEAMPPADRGSRVLDLLNVPLPGEVGWSPPFNDWPELIGDLALEGVRRPKSNQEWKSRIGKLLTIARTDKEKSRPLAIWRLCWLHDKGHLHAREIREFGEALWSQCEGDEVLPENTGLYDCALLSLPEPVAGRAEHLFRRKYFAPPGEQLKLSEYVIEEIRGSGRGRNATTGCFPTKEEAERLLDTLIAWRPREASTPSIFSDHGDDRVARRLGVAVRHTLLPVFDRTNWPAEKTAAVTSWLDETEKVPSAIAILPELVRLRILPVDQAEEKLRRGLQSRDRQMGIIASHVVSDWMHNKSSSLPPLPTSVVRAVCAATANRRYPNLHLMVHLSSEFVQRGLLNDSETQMLVEALDDLRLETDYGENPTDKITLPFVRRNCIDLARNLHAKGRNGPVIDHWLMVASTDPLPEVRH</sequence>
<organism evidence="1 2">
    <name type="scientific">Stappia sediminis</name>
    <dbReference type="NCBI Taxonomy" id="2692190"/>
    <lineage>
        <taxon>Bacteria</taxon>
        <taxon>Pseudomonadati</taxon>
        <taxon>Pseudomonadota</taxon>
        <taxon>Alphaproteobacteria</taxon>
        <taxon>Hyphomicrobiales</taxon>
        <taxon>Stappiaceae</taxon>
        <taxon>Stappia</taxon>
    </lineage>
</organism>
<dbReference type="EMBL" id="WUMV01000007">
    <property type="protein sequence ID" value="MXN66497.1"/>
    <property type="molecule type" value="Genomic_DNA"/>
</dbReference>
<comment type="caution">
    <text evidence="1">The sequence shown here is derived from an EMBL/GenBank/DDBJ whole genome shotgun (WGS) entry which is preliminary data.</text>
</comment>
<dbReference type="RefSeq" id="WP_160776709.1">
    <property type="nucleotide sequence ID" value="NZ_WUMV01000007.1"/>
</dbReference>
<gene>
    <name evidence="1" type="ORF">GR183_16400</name>
</gene>
<evidence type="ECO:0000313" key="2">
    <source>
        <dbReference type="Proteomes" id="UP000433101"/>
    </source>
</evidence>
<evidence type="ECO:0008006" key="3">
    <source>
        <dbReference type="Google" id="ProtNLM"/>
    </source>
</evidence>
<dbReference type="Pfam" id="PF13289">
    <property type="entry name" value="SIR2_2"/>
    <property type="match status" value="1"/>
</dbReference>
<dbReference type="SUPFAM" id="SSF52467">
    <property type="entry name" value="DHS-like NAD/FAD-binding domain"/>
    <property type="match status" value="1"/>
</dbReference>
<dbReference type="Proteomes" id="UP000433101">
    <property type="component" value="Unassembled WGS sequence"/>
</dbReference>
<accession>A0A7X3S947</accession>
<name>A0A7X3S947_9HYPH</name>
<keyword evidence="2" id="KW-1185">Reference proteome</keyword>
<protein>
    <recommendedName>
        <fullName evidence="3">SIR2-like domain-containing protein</fullName>
    </recommendedName>
</protein>
<reference evidence="1 2" key="1">
    <citation type="submission" date="2019-12" db="EMBL/GenBank/DDBJ databases">
        <authorList>
            <person name="Li M."/>
        </authorList>
    </citation>
    <scope>NUCLEOTIDE SEQUENCE [LARGE SCALE GENOMIC DNA]</scope>
    <source>
        <strain evidence="1 2">GBMRC 2046</strain>
    </source>
</reference>
<dbReference type="InterPro" id="IPR029035">
    <property type="entry name" value="DHS-like_NAD/FAD-binding_dom"/>
</dbReference>